<dbReference type="AlphaFoldDB" id="A0A7Y9U5D9"/>
<dbReference type="Proteomes" id="UP000518288">
    <property type="component" value="Unassembled WGS sequence"/>
</dbReference>
<comment type="caution">
    <text evidence="3">The sequence shown here is derived from an EMBL/GenBank/DDBJ whole genome shotgun (WGS) entry which is preliminary data.</text>
</comment>
<sequence length="366" mass="39890">MDRRHLMQWLAGSLLPLSAMAQTQALGVRRRPLVFPADFGSHPDTQTEWWYATGWLATPERPSEPTHGFQITFFRSRTEVAADHPSAFAAKQLVFAHVALTDLSERRQRHDQRIARAGFGRADSAVGDTRVHLGDWHLRRHGEPASSRYDATIASPALGGTLALSMQTTQPLLLQGDAGYSRKGPGAAQASHYYSQPQLAVTATLTPPGQPARPLRGTAWLDHEWSDSVLDRDAVGWDWIGINLTDGSALTAFRLRRADGSALWAGGSWRAAGGAARAFGPDEVRFTPQRVWASPATGGRYPVQWLVETPAGRWTVQALLDAQELDSRGSTGTVYWEGLSELLDGGGARVGLGYLEMTGYVGRLSI</sequence>
<evidence type="ECO:0000256" key="1">
    <source>
        <dbReference type="SAM" id="SignalP"/>
    </source>
</evidence>
<gene>
    <name evidence="3" type="ORF">BDD16_000483</name>
</gene>
<dbReference type="InterPro" id="IPR010791">
    <property type="entry name" value="AttH_dom"/>
</dbReference>
<organism evidence="3 4">
    <name type="scientific">Sphaerotilus montanus</name>
    <dbReference type="NCBI Taxonomy" id="522889"/>
    <lineage>
        <taxon>Bacteria</taxon>
        <taxon>Pseudomonadati</taxon>
        <taxon>Pseudomonadota</taxon>
        <taxon>Betaproteobacteria</taxon>
        <taxon>Burkholderiales</taxon>
        <taxon>Sphaerotilaceae</taxon>
        <taxon>Sphaerotilus</taxon>
    </lineage>
</organism>
<evidence type="ECO:0000313" key="3">
    <source>
        <dbReference type="EMBL" id="NYG31497.1"/>
    </source>
</evidence>
<dbReference type="GO" id="GO:0016787">
    <property type="term" value="F:hydrolase activity"/>
    <property type="evidence" value="ECO:0007669"/>
    <property type="project" value="UniProtKB-KW"/>
</dbReference>
<dbReference type="PANTHER" id="PTHR38591">
    <property type="entry name" value="HYDROLASE"/>
    <property type="match status" value="1"/>
</dbReference>
<feature type="domain" description="AttH" evidence="2">
    <location>
        <begin position="47"/>
        <end position="227"/>
    </location>
</feature>
<dbReference type="SUPFAM" id="SSF159245">
    <property type="entry name" value="AttH-like"/>
    <property type="match status" value="1"/>
</dbReference>
<dbReference type="Pfam" id="PF17186">
    <property type="entry name" value="Lipocalin_9"/>
    <property type="match status" value="1"/>
</dbReference>
<dbReference type="InterPro" id="IPR023374">
    <property type="entry name" value="AttH-like_dom_sf"/>
</dbReference>
<accession>A0A7Y9U5D9</accession>
<protein>
    <submittedName>
        <fullName evidence="3">Putative secreted hydrolase</fullName>
    </submittedName>
</protein>
<dbReference type="Gene3D" id="2.40.370.10">
    <property type="entry name" value="AttH-like domain"/>
    <property type="match status" value="2"/>
</dbReference>
<dbReference type="Pfam" id="PF07143">
    <property type="entry name" value="CrtC"/>
    <property type="match status" value="1"/>
</dbReference>
<name>A0A7Y9U5D9_9BURK</name>
<dbReference type="PANTHER" id="PTHR38591:SF1">
    <property type="entry name" value="BLL1000 PROTEIN"/>
    <property type="match status" value="1"/>
</dbReference>
<dbReference type="EMBL" id="JACCFH010000001">
    <property type="protein sequence ID" value="NYG31497.1"/>
    <property type="molecule type" value="Genomic_DNA"/>
</dbReference>
<keyword evidence="3" id="KW-0378">Hydrolase</keyword>
<feature type="chain" id="PRO_5030829720" evidence="1">
    <location>
        <begin position="22"/>
        <end position="366"/>
    </location>
</feature>
<dbReference type="RefSeq" id="WP_375139060.1">
    <property type="nucleotide sequence ID" value="NZ_JACCFH010000001.1"/>
</dbReference>
<keyword evidence="1" id="KW-0732">Signal</keyword>
<keyword evidence="4" id="KW-1185">Reference proteome</keyword>
<feature type="signal peptide" evidence="1">
    <location>
        <begin position="1"/>
        <end position="21"/>
    </location>
</feature>
<proteinExistence type="predicted"/>
<evidence type="ECO:0000313" key="4">
    <source>
        <dbReference type="Proteomes" id="UP000518288"/>
    </source>
</evidence>
<evidence type="ECO:0000259" key="2">
    <source>
        <dbReference type="Pfam" id="PF07143"/>
    </source>
</evidence>
<reference evidence="3 4" key="1">
    <citation type="submission" date="2020-07" db="EMBL/GenBank/DDBJ databases">
        <title>Genomic Encyclopedia of Archaeal and Bacterial Type Strains, Phase II (KMG-II): from individual species to whole genera.</title>
        <authorList>
            <person name="Goeker M."/>
        </authorList>
    </citation>
    <scope>NUCLEOTIDE SEQUENCE [LARGE SCALE GENOMIC DNA]</scope>
    <source>
        <strain evidence="3 4">DSM 21226</strain>
    </source>
</reference>